<dbReference type="Proteomes" id="UP000299102">
    <property type="component" value="Unassembled WGS sequence"/>
</dbReference>
<dbReference type="EMBL" id="BGZK01000094">
    <property type="protein sequence ID" value="GBP18197.1"/>
    <property type="molecule type" value="Genomic_DNA"/>
</dbReference>
<sequence>MTVFAGSACTGSVERRSLGSRNPIWDRILIIFVFGMKMGDKTADGRHLTGPPHSRHVLKLKAFRRGSKVCRSSANPASRASSVIKCMSDGDRSRTEGGARPVRRTLYGVSKNRIPNIDLLRVSFQRLDVLYSWIPRVPRRGLPTVACDSCLSPSYGRRPTTQHLVCDRHSTTSLSRNSSLKAARRPRAAPVSVRRKNVPVLFRSAFSRSFRLVVAVSRLSAKSRARAPGALKKNIGVCRGALVSG</sequence>
<name>A0A4C1TW06_EUMVA</name>
<evidence type="ECO:0000313" key="2">
    <source>
        <dbReference type="Proteomes" id="UP000299102"/>
    </source>
</evidence>
<protein>
    <submittedName>
        <fullName evidence="1">Uncharacterized protein</fullName>
    </submittedName>
</protein>
<gene>
    <name evidence="1" type="ORF">EVAR_9039_1</name>
</gene>
<dbReference type="AlphaFoldDB" id="A0A4C1TW06"/>
<proteinExistence type="predicted"/>
<evidence type="ECO:0000313" key="1">
    <source>
        <dbReference type="EMBL" id="GBP18197.1"/>
    </source>
</evidence>
<reference evidence="1 2" key="1">
    <citation type="journal article" date="2019" name="Commun. Biol.">
        <title>The bagworm genome reveals a unique fibroin gene that provides high tensile strength.</title>
        <authorList>
            <person name="Kono N."/>
            <person name="Nakamura H."/>
            <person name="Ohtoshi R."/>
            <person name="Tomita M."/>
            <person name="Numata K."/>
            <person name="Arakawa K."/>
        </authorList>
    </citation>
    <scope>NUCLEOTIDE SEQUENCE [LARGE SCALE GENOMIC DNA]</scope>
</reference>
<organism evidence="1 2">
    <name type="scientific">Eumeta variegata</name>
    <name type="common">Bagworm moth</name>
    <name type="synonym">Eumeta japonica</name>
    <dbReference type="NCBI Taxonomy" id="151549"/>
    <lineage>
        <taxon>Eukaryota</taxon>
        <taxon>Metazoa</taxon>
        <taxon>Ecdysozoa</taxon>
        <taxon>Arthropoda</taxon>
        <taxon>Hexapoda</taxon>
        <taxon>Insecta</taxon>
        <taxon>Pterygota</taxon>
        <taxon>Neoptera</taxon>
        <taxon>Endopterygota</taxon>
        <taxon>Lepidoptera</taxon>
        <taxon>Glossata</taxon>
        <taxon>Ditrysia</taxon>
        <taxon>Tineoidea</taxon>
        <taxon>Psychidae</taxon>
        <taxon>Oiketicinae</taxon>
        <taxon>Eumeta</taxon>
    </lineage>
</organism>
<comment type="caution">
    <text evidence="1">The sequence shown here is derived from an EMBL/GenBank/DDBJ whole genome shotgun (WGS) entry which is preliminary data.</text>
</comment>
<accession>A0A4C1TW06</accession>
<keyword evidence="2" id="KW-1185">Reference proteome</keyword>